<proteinExistence type="predicted"/>
<reference evidence="1" key="1">
    <citation type="submission" date="2015-11" db="EMBL/GenBank/DDBJ databases">
        <title>De novo transcriptome assembly of four potential Pierce s Disease insect vectors from Arizona vineyards.</title>
        <authorList>
            <person name="Tassone E.E."/>
        </authorList>
    </citation>
    <scope>NUCLEOTIDE SEQUENCE</scope>
</reference>
<dbReference type="InterPro" id="IPR016024">
    <property type="entry name" value="ARM-type_fold"/>
</dbReference>
<evidence type="ECO:0008006" key="2">
    <source>
        <dbReference type="Google" id="ProtNLM"/>
    </source>
</evidence>
<dbReference type="AlphaFoldDB" id="A0A1B6HRI9"/>
<dbReference type="GO" id="GO:0008017">
    <property type="term" value="F:microtubule binding"/>
    <property type="evidence" value="ECO:0007669"/>
    <property type="project" value="TreeGrafter"/>
</dbReference>
<dbReference type="Pfam" id="PF00514">
    <property type="entry name" value="Arm"/>
    <property type="match status" value="1"/>
</dbReference>
<dbReference type="SUPFAM" id="SSF48371">
    <property type="entry name" value="ARM repeat"/>
    <property type="match status" value="1"/>
</dbReference>
<gene>
    <name evidence="1" type="ORF">g.8610</name>
</gene>
<evidence type="ECO:0000313" key="1">
    <source>
        <dbReference type="EMBL" id="JAS77308.1"/>
    </source>
</evidence>
<sequence>MNNAKIKAQVYKTLSHISKHSVELSEAVVGAEVLPQALLDMSHPDQTVKRNATTLIRDIAKHNVQFAQLIVSSGGIAVLTEILSEKDVRTILPAIVTLGYIAGHSDKFALALIASGLVPTLSNLLSCEMEDHVLAATVWALGHLGRHSSEHASHLAEANVFTRLVELMVSEKSSEDLKGKCKATLKFTIQKCTEVAALEPLLHTAPTEIVKYALGQFSKILPNDSRARRQFAASGSLKKIQEIQPEPGTSLMEYITTINGCYPEEIIRYYTPNYPDLLLEQLDNYMPQIPNIITPRKRTLDELAEISVSSLEKSDCEC</sequence>
<dbReference type="EMBL" id="GECU01030398">
    <property type="protein sequence ID" value="JAS77308.1"/>
    <property type="molecule type" value="Transcribed_RNA"/>
</dbReference>
<dbReference type="PANTHER" id="PTHR23314:SF0">
    <property type="entry name" value="SPERM-ASSOCIATED ANTIGEN 6"/>
    <property type="match status" value="1"/>
</dbReference>
<dbReference type="Gene3D" id="1.25.10.10">
    <property type="entry name" value="Leucine-rich Repeat Variant"/>
    <property type="match status" value="1"/>
</dbReference>
<accession>A0A1B6HRI9</accession>
<dbReference type="PANTHER" id="PTHR23314">
    <property type="entry name" value="SPERM-ASSOCIATED ANTIGEN 6 ARMADILLO REPEAT-CONTAINING"/>
    <property type="match status" value="1"/>
</dbReference>
<name>A0A1B6HRI9_9HEMI</name>
<dbReference type="InterPro" id="IPR000225">
    <property type="entry name" value="Armadillo"/>
</dbReference>
<dbReference type="GO" id="GO:0003341">
    <property type="term" value="P:cilium movement"/>
    <property type="evidence" value="ECO:0007669"/>
    <property type="project" value="TreeGrafter"/>
</dbReference>
<protein>
    <recommendedName>
        <fullName evidence="2">Sperm-associated antigen 6</fullName>
    </recommendedName>
</protein>
<organism evidence="1">
    <name type="scientific">Homalodisca liturata</name>
    <dbReference type="NCBI Taxonomy" id="320908"/>
    <lineage>
        <taxon>Eukaryota</taxon>
        <taxon>Metazoa</taxon>
        <taxon>Ecdysozoa</taxon>
        <taxon>Arthropoda</taxon>
        <taxon>Hexapoda</taxon>
        <taxon>Insecta</taxon>
        <taxon>Pterygota</taxon>
        <taxon>Neoptera</taxon>
        <taxon>Paraneoptera</taxon>
        <taxon>Hemiptera</taxon>
        <taxon>Auchenorrhyncha</taxon>
        <taxon>Membracoidea</taxon>
        <taxon>Cicadellidae</taxon>
        <taxon>Cicadellinae</taxon>
        <taxon>Proconiini</taxon>
        <taxon>Homalodisca</taxon>
    </lineage>
</organism>
<dbReference type="InterPro" id="IPR011989">
    <property type="entry name" value="ARM-like"/>
</dbReference>
<dbReference type="GO" id="GO:0015630">
    <property type="term" value="C:microtubule cytoskeleton"/>
    <property type="evidence" value="ECO:0007669"/>
    <property type="project" value="TreeGrafter"/>
</dbReference>
<dbReference type="SMART" id="SM00185">
    <property type="entry name" value="ARM"/>
    <property type="match status" value="3"/>
</dbReference>